<dbReference type="AlphaFoldDB" id="A3VH92"/>
<evidence type="ECO:0000256" key="1">
    <source>
        <dbReference type="SAM" id="MobiDB-lite"/>
    </source>
</evidence>
<feature type="compositionally biased region" description="Low complexity" evidence="1">
    <location>
        <begin position="36"/>
        <end position="48"/>
    </location>
</feature>
<protein>
    <submittedName>
        <fullName evidence="2">Uncharacterized protein</fullName>
    </submittedName>
</protein>
<sequence length="58" mass="6296">MFVMSWVMTSSARVIVNPLPSRPSMIELLLASRVHSSGSGMSTSSRISFGRLTASPQR</sequence>
<gene>
    <name evidence="2" type="ORF">RB2654_15215</name>
</gene>
<evidence type="ECO:0000313" key="2">
    <source>
        <dbReference type="EMBL" id="EAQ12647.1"/>
    </source>
</evidence>
<dbReference type="HOGENOM" id="CLU_2974138_0_0_5"/>
<dbReference type="Proteomes" id="UP000002931">
    <property type="component" value="Unassembled WGS sequence"/>
</dbReference>
<accession>A3VH92</accession>
<feature type="region of interest" description="Disordered" evidence="1">
    <location>
        <begin position="36"/>
        <end position="58"/>
    </location>
</feature>
<comment type="caution">
    <text evidence="2">The sequence shown here is derived from an EMBL/GenBank/DDBJ whole genome shotgun (WGS) entry which is preliminary data.</text>
</comment>
<dbReference type="EMBL" id="AAMT01000008">
    <property type="protein sequence ID" value="EAQ12647.1"/>
    <property type="molecule type" value="Genomic_DNA"/>
</dbReference>
<keyword evidence="3" id="KW-1185">Reference proteome</keyword>
<organism evidence="2 3">
    <name type="scientific">Maritimibacter alkaliphilus HTCC2654</name>
    <dbReference type="NCBI Taxonomy" id="314271"/>
    <lineage>
        <taxon>Bacteria</taxon>
        <taxon>Pseudomonadati</taxon>
        <taxon>Pseudomonadota</taxon>
        <taxon>Alphaproteobacteria</taxon>
        <taxon>Rhodobacterales</taxon>
        <taxon>Roseobacteraceae</taxon>
        <taxon>Maritimibacter</taxon>
    </lineage>
</organism>
<proteinExistence type="predicted"/>
<reference evidence="2 3" key="1">
    <citation type="journal article" date="2010" name="J. Bacteriol.">
        <title>Genome sequences of Pelagibaca bermudensis HTCC2601T and Maritimibacter alkaliphilus HTCC2654T, the type strains of two marine Roseobacter genera.</title>
        <authorList>
            <person name="Thrash J.C."/>
            <person name="Cho J.C."/>
            <person name="Ferriera S."/>
            <person name="Johnson J."/>
            <person name="Vergin K.L."/>
            <person name="Giovannoni S.J."/>
        </authorList>
    </citation>
    <scope>NUCLEOTIDE SEQUENCE [LARGE SCALE GENOMIC DNA]</scope>
    <source>
        <strain evidence="2 3">HTCC2654</strain>
    </source>
</reference>
<name>A3VH92_9RHOB</name>
<evidence type="ECO:0000313" key="3">
    <source>
        <dbReference type="Proteomes" id="UP000002931"/>
    </source>
</evidence>